<accession>A0A239V7R0</accession>
<organism evidence="3 4">
    <name type="scientific">Dermatophilus congolensis</name>
    <dbReference type="NCBI Taxonomy" id="1863"/>
    <lineage>
        <taxon>Bacteria</taxon>
        <taxon>Bacillati</taxon>
        <taxon>Actinomycetota</taxon>
        <taxon>Actinomycetes</taxon>
        <taxon>Micrococcales</taxon>
        <taxon>Dermatophilaceae</taxon>
        <taxon>Dermatophilus</taxon>
    </lineage>
</organism>
<dbReference type="Gene3D" id="3.40.190.10">
    <property type="entry name" value="Periplasmic binding protein-like II"/>
    <property type="match status" value="1"/>
</dbReference>
<evidence type="ECO:0000259" key="2">
    <source>
        <dbReference type="Pfam" id="PF04069"/>
    </source>
</evidence>
<dbReference type="CDD" id="cd13606">
    <property type="entry name" value="PBP2_ProX_like"/>
    <property type="match status" value="1"/>
</dbReference>
<feature type="domain" description="ABC-type glycine betaine transport system substrate-binding" evidence="2">
    <location>
        <begin position="40"/>
        <end position="300"/>
    </location>
</feature>
<dbReference type="Gene3D" id="3.40.190.120">
    <property type="entry name" value="Osmoprotection protein (prox), domain 2"/>
    <property type="match status" value="1"/>
</dbReference>
<name>A0A239V7R0_9MICO</name>
<keyword evidence="1" id="KW-0732">Signal</keyword>
<feature type="chain" id="PRO_5011308318" evidence="1">
    <location>
        <begin position="26"/>
        <end position="304"/>
    </location>
</feature>
<dbReference type="OrthoDB" id="9781705at2"/>
<feature type="signal peptide" evidence="1">
    <location>
        <begin position="1"/>
        <end position="25"/>
    </location>
</feature>
<sequence length="304" mass="32208">MHRSTRICALSVVAVFALSACGASNDPLDSTHSNTSGTGQIVVGSANFPENQLLAEIYAGALSKAGLNVTTRLNIGGREVYMGALKDGSVSVIPEYTGNLAKYLNKDAEISTPKEAIDSLKKSLPEGLVALEPSQAENKDAVVVTKETANIHHLTSIEDLAPLSGDMILGGPPEWSQRPDGLQGLTKQYGLNFKEFKPLDSAGALTVTALKNGQVDAANLFTTDPQIIANNFVVLKDPKNLFGAQQITPLVRADIAKNEKATQGLNKVSAALSTEDLTKEVAKVVIDKRNASDVAKEWLSAHGF</sequence>
<reference evidence="3 4" key="1">
    <citation type="submission" date="2017-06" db="EMBL/GenBank/DDBJ databases">
        <authorList>
            <consortium name="Pathogen Informatics"/>
        </authorList>
    </citation>
    <scope>NUCLEOTIDE SEQUENCE [LARGE SCALE GENOMIC DNA]</scope>
    <source>
        <strain evidence="3 4">NCTC13039</strain>
    </source>
</reference>
<dbReference type="PROSITE" id="PS51257">
    <property type="entry name" value="PROKAR_LIPOPROTEIN"/>
    <property type="match status" value="1"/>
</dbReference>
<evidence type="ECO:0000313" key="4">
    <source>
        <dbReference type="Proteomes" id="UP000242637"/>
    </source>
</evidence>
<protein>
    <submittedName>
        <fullName evidence="3">Osmoprotectant-binding protein</fullName>
    </submittedName>
</protein>
<dbReference type="RefSeq" id="WP_028327231.1">
    <property type="nucleotide sequence ID" value="NZ_LT906453.1"/>
</dbReference>
<dbReference type="SUPFAM" id="SSF53850">
    <property type="entry name" value="Periplasmic binding protein-like II"/>
    <property type="match status" value="1"/>
</dbReference>
<dbReference type="InterPro" id="IPR007210">
    <property type="entry name" value="ABC_Gly_betaine_transp_sub-bd"/>
</dbReference>
<dbReference type="Pfam" id="PF04069">
    <property type="entry name" value="OpuAC"/>
    <property type="match status" value="1"/>
</dbReference>
<dbReference type="AlphaFoldDB" id="A0A239V7R0"/>
<evidence type="ECO:0000313" key="3">
    <source>
        <dbReference type="EMBL" id="SNV18257.1"/>
    </source>
</evidence>
<dbReference type="GO" id="GO:0043190">
    <property type="term" value="C:ATP-binding cassette (ABC) transporter complex"/>
    <property type="evidence" value="ECO:0007669"/>
    <property type="project" value="InterPro"/>
</dbReference>
<dbReference type="Proteomes" id="UP000242637">
    <property type="component" value="Chromosome 1"/>
</dbReference>
<keyword evidence="4" id="KW-1185">Reference proteome</keyword>
<dbReference type="STRING" id="1121387.GCA_000429885_01309"/>
<gene>
    <name evidence="3" type="primary">opuCC</name>
    <name evidence="3" type="ORF">SAMEA4475696_00406</name>
</gene>
<dbReference type="EMBL" id="LT906453">
    <property type="protein sequence ID" value="SNV18257.1"/>
    <property type="molecule type" value="Genomic_DNA"/>
</dbReference>
<proteinExistence type="predicted"/>
<dbReference type="GO" id="GO:0022857">
    <property type="term" value="F:transmembrane transporter activity"/>
    <property type="evidence" value="ECO:0007669"/>
    <property type="project" value="InterPro"/>
</dbReference>
<dbReference type="GeneID" id="63458695"/>
<evidence type="ECO:0000256" key="1">
    <source>
        <dbReference type="SAM" id="SignalP"/>
    </source>
</evidence>
<dbReference type="KEGG" id="dco:SAMEA4475696_0406"/>